<dbReference type="Proteomes" id="UP000505306">
    <property type="component" value="Chromosome"/>
</dbReference>
<dbReference type="EMBL" id="CP049057">
    <property type="protein sequence ID" value="QIE59419.1"/>
    <property type="molecule type" value="Genomic_DNA"/>
</dbReference>
<evidence type="ECO:0000256" key="4">
    <source>
        <dbReference type="ARBA" id="ARBA00022679"/>
    </source>
</evidence>
<dbReference type="PANTHER" id="PTHR43646">
    <property type="entry name" value="GLYCOSYLTRANSFERASE"/>
    <property type="match status" value="1"/>
</dbReference>
<dbReference type="InterPro" id="IPR026461">
    <property type="entry name" value="Trfase_2_rSAM/seldom_assoc"/>
</dbReference>
<dbReference type="GO" id="GO:0016757">
    <property type="term" value="F:glycosyltransferase activity"/>
    <property type="evidence" value="ECO:0007669"/>
    <property type="project" value="UniProtKB-KW"/>
</dbReference>
<dbReference type="RefSeq" id="WP_164679434.1">
    <property type="nucleotide sequence ID" value="NZ_CP049057.1"/>
</dbReference>
<evidence type="ECO:0000259" key="6">
    <source>
        <dbReference type="Pfam" id="PF00535"/>
    </source>
</evidence>
<sequence>MISIIIPVLNESKTIVSVLNHLTNCALEKNIEAITIVDGGSSDNTRELVRQFARSSPFTIQLITSEKGRAKQMNAGAKIAEGSILYFLHADSFPPKNFDTLIISEVEKGNPAGCFKMKFNSNHWWLRLASWFTQFSWRICRGGDQSQFITKSLFDEIGGYDETFVIYEDNILINELYDRNKFVVIQSWLDTSARLYTEKGVWYVQYHFLVIYLKKWLGADADALYNYYVKHLKKTSKPQTQIATTPEVISEK</sequence>
<accession>A0A6G6GLH6</accession>
<protein>
    <submittedName>
        <fullName evidence="7">Glycosyltransferase</fullName>
    </submittedName>
</protein>
<reference evidence="7 8" key="1">
    <citation type="submission" date="2020-02" db="EMBL/GenBank/DDBJ databases">
        <title>Complete genome sequence of Flavobacteriaceae bacterium.</title>
        <authorList>
            <person name="Kim S.-J."/>
            <person name="Kim Y.-S."/>
            <person name="Kim K.-H."/>
        </authorList>
    </citation>
    <scope>NUCLEOTIDE SEQUENCE [LARGE SCALE GENOMIC DNA]</scope>
    <source>
        <strain evidence="7 8">RR4-40</strain>
    </source>
</reference>
<dbReference type="CDD" id="cd02522">
    <property type="entry name" value="GT_2_like_a"/>
    <property type="match status" value="1"/>
</dbReference>
<evidence type="ECO:0000256" key="3">
    <source>
        <dbReference type="ARBA" id="ARBA00022676"/>
    </source>
</evidence>
<gene>
    <name evidence="7" type="ORF">G5B37_07525</name>
</gene>
<evidence type="ECO:0000313" key="8">
    <source>
        <dbReference type="Proteomes" id="UP000505306"/>
    </source>
</evidence>
<evidence type="ECO:0000256" key="2">
    <source>
        <dbReference type="ARBA" id="ARBA00022475"/>
    </source>
</evidence>
<keyword evidence="3" id="KW-0328">Glycosyltransferase</keyword>
<dbReference type="Gene3D" id="3.90.550.10">
    <property type="entry name" value="Spore Coat Polysaccharide Biosynthesis Protein SpsA, Chain A"/>
    <property type="match status" value="1"/>
</dbReference>
<feature type="domain" description="Glycosyltransferase 2-like" evidence="6">
    <location>
        <begin position="3"/>
        <end position="159"/>
    </location>
</feature>
<dbReference type="PANTHER" id="PTHR43646:SF2">
    <property type="entry name" value="GLYCOSYLTRANSFERASE 2-LIKE DOMAIN-CONTAINING PROTEIN"/>
    <property type="match status" value="1"/>
</dbReference>
<evidence type="ECO:0000313" key="7">
    <source>
        <dbReference type="EMBL" id="QIE59419.1"/>
    </source>
</evidence>
<evidence type="ECO:0000256" key="1">
    <source>
        <dbReference type="ARBA" id="ARBA00004236"/>
    </source>
</evidence>
<dbReference type="GO" id="GO:0005886">
    <property type="term" value="C:plasma membrane"/>
    <property type="evidence" value="ECO:0007669"/>
    <property type="project" value="UniProtKB-SubCell"/>
</dbReference>
<dbReference type="Pfam" id="PF00535">
    <property type="entry name" value="Glycos_transf_2"/>
    <property type="match status" value="1"/>
</dbReference>
<name>A0A6G6GLH6_9FLAO</name>
<comment type="subcellular location">
    <subcellularLocation>
        <location evidence="1">Cell membrane</location>
    </subcellularLocation>
</comment>
<dbReference type="InterPro" id="IPR029044">
    <property type="entry name" value="Nucleotide-diphossugar_trans"/>
</dbReference>
<dbReference type="InterPro" id="IPR001173">
    <property type="entry name" value="Glyco_trans_2-like"/>
</dbReference>
<proteinExistence type="predicted"/>
<keyword evidence="8" id="KW-1185">Reference proteome</keyword>
<dbReference type="KEGG" id="mgel:G5B37_07525"/>
<dbReference type="NCBIfam" id="TIGR04283">
    <property type="entry name" value="glyco_like_mftF"/>
    <property type="match status" value="1"/>
</dbReference>
<keyword evidence="2" id="KW-1003">Cell membrane</keyword>
<evidence type="ECO:0000256" key="5">
    <source>
        <dbReference type="ARBA" id="ARBA00023136"/>
    </source>
</evidence>
<dbReference type="SUPFAM" id="SSF53448">
    <property type="entry name" value="Nucleotide-diphospho-sugar transferases"/>
    <property type="match status" value="1"/>
</dbReference>
<organism evidence="7 8">
    <name type="scientific">Rasiella rasia</name>
    <dbReference type="NCBI Taxonomy" id="2744027"/>
    <lineage>
        <taxon>Bacteria</taxon>
        <taxon>Pseudomonadati</taxon>
        <taxon>Bacteroidota</taxon>
        <taxon>Flavobacteriia</taxon>
        <taxon>Flavobacteriales</taxon>
        <taxon>Flavobacteriaceae</taxon>
        <taxon>Rasiella</taxon>
    </lineage>
</organism>
<dbReference type="AlphaFoldDB" id="A0A6G6GLH6"/>
<keyword evidence="4 7" id="KW-0808">Transferase</keyword>
<keyword evidence="5" id="KW-0472">Membrane</keyword>